<organism evidence="1 2">
    <name type="scientific">Mycolicibacterium hodleri</name>
    <dbReference type="NCBI Taxonomy" id="49897"/>
    <lineage>
        <taxon>Bacteria</taxon>
        <taxon>Bacillati</taxon>
        <taxon>Actinomycetota</taxon>
        <taxon>Actinomycetes</taxon>
        <taxon>Mycobacteriales</taxon>
        <taxon>Mycobacteriaceae</taxon>
        <taxon>Mycolicibacterium</taxon>
    </lineage>
</organism>
<accession>A0A502EAU8</accession>
<gene>
    <name evidence="1" type="ORF">EAH80_14860</name>
</gene>
<keyword evidence="2" id="KW-1185">Reference proteome</keyword>
<evidence type="ECO:0000313" key="2">
    <source>
        <dbReference type="Proteomes" id="UP000320095"/>
    </source>
</evidence>
<dbReference type="AlphaFoldDB" id="A0A502EAU8"/>
<comment type="caution">
    <text evidence="1">The sequence shown here is derived from an EMBL/GenBank/DDBJ whole genome shotgun (WGS) entry which is preliminary data.</text>
</comment>
<sequence>MTFKPTWSAAIAMLAHQCPTHTDLSVTAPDTTDTFTVAATINTCQLQVPPVTSDWRPQP</sequence>
<dbReference type="EMBL" id="RCZG01000005">
    <property type="protein sequence ID" value="TPG33561.1"/>
    <property type="molecule type" value="Genomic_DNA"/>
</dbReference>
<dbReference type="Proteomes" id="UP000320095">
    <property type="component" value="Unassembled WGS sequence"/>
</dbReference>
<reference evidence="1 2" key="1">
    <citation type="journal article" date="2019" name="Environ. Microbiol.">
        <title>Species interactions and distinct microbial communities in high Arctic permafrost affected cryosols are associated with the CH4 and CO2 gas fluxes.</title>
        <authorList>
            <person name="Altshuler I."/>
            <person name="Hamel J."/>
            <person name="Turney S."/>
            <person name="Magnuson E."/>
            <person name="Levesque R."/>
            <person name="Greer C."/>
            <person name="Whyte L.G."/>
        </authorList>
    </citation>
    <scope>NUCLEOTIDE SEQUENCE [LARGE SCALE GENOMIC DNA]</scope>
    <source>
        <strain evidence="1 2">S5.20</strain>
    </source>
</reference>
<protein>
    <submittedName>
        <fullName evidence="1">Uncharacterized protein</fullName>
    </submittedName>
</protein>
<proteinExistence type="predicted"/>
<name>A0A502EAU8_9MYCO</name>
<dbReference type="OrthoDB" id="4554818at2"/>
<evidence type="ECO:0000313" key="1">
    <source>
        <dbReference type="EMBL" id="TPG33561.1"/>
    </source>
</evidence>
<dbReference type="RefSeq" id="WP_140692139.1">
    <property type="nucleotide sequence ID" value="NZ_RCZG01000005.1"/>
</dbReference>